<sequence length="534" mass="54367">MTATATDVDKPPPRARGLRAGPWGTLLASAFGVMMVALDGTIVAVANPAIARDLGASLAELQWVTHGYLLGLAVFLITAGKLGDRFGHRRMYVIGVIGFAITSVAIAMSSGVALLIAFRILQGLCGAIIGPAAMGLLRSNFPPHMLGRAFGVFASLLGGATAAGPILGGVLVTAFGWHSVFLINVPVALVAIGLTVWLVGPNRATDTGSRFDLSGIVLLSVAIFALVWALVEAPANGWGNPMTLAALGAALVFGVAFVLWERRVADPLLPMGIFRSLPISIGTVLMILMALALMGSLFFITFYLQGVSGLSPMETGLQLLPLTAMMAIWGTPAGRLVDRVGARLPTIGGLVASTVGMVMLARLTPDIGWVYTSVAFILLGVGLSFVMTGATAAIMSSAPVSLAGVASGMQQAAMQLGGSLGTAVLGAALAMTVSRTLPGHFADEGLPTPGPDEVAGMQSAVSQGGAVVPNGAEAEVADAITAASNLAFLDGMHLSFGIAAAVMAAAAVLAWFMGPKPERDPESADGAAEPVVHL</sequence>
<feature type="transmembrane region" description="Helical" evidence="7">
    <location>
        <begin position="281"/>
        <end position="304"/>
    </location>
</feature>
<dbReference type="GO" id="GO:0005886">
    <property type="term" value="C:plasma membrane"/>
    <property type="evidence" value="ECO:0007669"/>
    <property type="project" value="UniProtKB-SubCell"/>
</dbReference>
<comment type="subcellular location">
    <subcellularLocation>
        <location evidence="1">Cell membrane</location>
        <topology evidence="1">Multi-pass membrane protein</topology>
    </subcellularLocation>
</comment>
<dbReference type="RefSeq" id="WP_184080981.1">
    <property type="nucleotide sequence ID" value="NZ_JACHDS010000002.1"/>
</dbReference>
<evidence type="ECO:0000256" key="7">
    <source>
        <dbReference type="SAM" id="Phobius"/>
    </source>
</evidence>
<dbReference type="Gene3D" id="1.20.1720.10">
    <property type="entry name" value="Multidrug resistance protein D"/>
    <property type="match status" value="1"/>
</dbReference>
<dbReference type="PRINTS" id="PR01036">
    <property type="entry name" value="TCRTETB"/>
</dbReference>
<evidence type="ECO:0000256" key="1">
    <source>
        <dbReference type="ARBA" id="ARBA00004651"/>
    </source>
</evidence>
<dbReference type="InterPro" id="IPR004638">
    <property type="entry name" value="EmrB-like"/>
</dbReference>
<feature type="transmembrane region" description="Helical" evidence="7">
    <location>
        <begin position="61"/>
        <end position="79"/>
    </location>
</feature>
<gene>
    <name evidence="9" type="ORF">HNR23_005329</name>
</gene>
<keyword evidence="6 7" id="KW-0472">Membrane</keyword>
<evidence type="ECO:0000313" key="9">
    <source>
        <dbReference type="EMBL" id="MBB6175187.1"/>
    </source>
</evidence>
<feature type="transmembrane region" description="Helical" evidence="7">
    <location>
        <begin position="344"/>
        <end position="363"/>
    </location>
</feature>
<keyword evidence="3" id="KW-1003">Cell membrane</keyword>
<dbReference type="Gene3D" id="1.20.1250.20">
    <property type="entry name" value="MFS general substrate transporter like domains"/>
    <property type="match status" value="1"/>
</dbReference>
<reference evidence="9 10" key="1">
    <citation type="submission" date="2020-08" db="EMBL/GenBank/DDBJ databases">
        <title>Sequencing the genomes of 1000 actinobacteria strains.</title>
        <authorList>
            <person name="Klenk H.-P."/>
        </authorList>
    </citation>
    <scope>NUCLEOTIDE SEQUENCE [LARGE SCALE GENOMIC DNA]</scope>
    <source>
        <strain evidence="9 10">DSM 46659</strain>
    </source>
</reference>
<dbReference type="InterPro" id="IPR011701">
    <property type="entry name" value="MFS"/>
</dbReference>
<proteinExistence type="predicted"/>
<feature type="transmembrane region" description="Helical" evidence="7">
    <location>
        <begin position="369"/>
        <end position="395"/>
    </location>
</feature>
<name>A0A7X0D804_9ACTN</name>
<keyword evidence="5 7" id="KW-1133">Transmembrane helix</keyword>
<feature type="transmembrane region" description="Helical" evidence="7">
    <location>
        <begin position="149"/>
        <end position="175"/>
    </location>
</feature>
<evidence type="ECO:0000256" key="6">
    <source>
        <dbReference type="ARBA" id="ARBA00023136"/>
    </source>
</evidence>
<dbReference type="GO" id="GO:0022857">
    <property type="term" value="F:transmembrane transporter activity"/>
    <property type="evidence" value="ECO:0007669"/>
    <property type="project" value="InterPro"/>
</dbReference>
<feature type="transmembrane region" description="Helical" evidence="7">
    <location>
        <begin position="243"/>
        <end position="260"/>
    </location>
</feature>
<evidence type="ECO:0000256" key="3">
    <source>
        <dbReference type="ARBA" id="ARBA00022475"/>
    </source>
</evidence>
<feature type="domain" description="Major facilitator superfamily (MFS) profile" evidence="8">
    <location>
        <begin position="25"/>
        <end position="518"/>
    </location>
</feature>
<dbReference type="InterPro" id="IPR020846">
    <property type="entry name" value="MFS_dom"/>
</dbReference>
<feature type="transmembrane region" description="Helical" evidence="7">
    <location>
        <begin position="494"/>
        <end position="513"/>
    </location>
</feature>
<feature type="transmembrane region" description="Helical" evidence="7">
    <location>
        <begin position="211"/>
        <end position="231"/>
    </location>
</feature>
<dbReference type="PANTHER" id="PTHR42718">
    <property type="entry name" value="MAJOR FACILITATOR SUPERFAMILY MULTIDRUG TRANSPORTER MFSC"/>
    <property type="match status" value="1"/>
</dbReference>
<dbReference type="Pfam" id="PF07690">
    <property type="entry name" value="MFS_1"/>
    <property type="match status" value="1"/>
</dbReference>
<protein>
    <submittedName>
        <fullName evidence="9">EmrB/QacA subfamily drug resistance transporter</fullName>
    </submittedName>
</protein>
<feature type="transmembrane region" description="Helical" evidence="7">
    <location>
        <begin position="416"/>
        <end position="437"/>
    </location>
</feature>
<dbReference type="NCBIfam" id="TIGR00711">
    <property type="entry name" value="efflux_EmrB"/>
    <property type="match status" value="1"/>
</dbReference>
<dbReference type="CDD" id="cd17321">
    <property type="entry name" value="MFS_MMR_MDR_like"/>
    <property type="match status" value="1"/>
</dbReference>
<feature type="transmembrane region" description="Helical" evidence="7">
    <location>
        <begin position="23"/>
        <end position="46"/>
    </location>
</feature>
<evidence type="ECO:0000256" key="2">
    <source>
        <dbReference type="ARBA" id="ARBA00022448"/>
    </source>
</evidence>
<dbReference type="PANTHER" id="PTHR42718:SF42">
    <property type="entry name" value="EXPORT PROTEIN"/>
    <property type="match status" value="1"/>
</dbReference>
<feature type="transmembrane region" description="Helical" evidence="7">
    <location>
        <begin position="91"/>
        <end position="110"/>
    </location>
</feature>
<keyword evidence="4 7" id="KW-0812">Transmembrane</keyword>
<dbReference type="InterPro" id="IPR036259">
    <property type="entry name" value="MFS_trans_sf"/>
</dbReference>
<feature type="transmembrane region" description="Helical" evidence="7">
    <location>
        <begin position="181"/>
        <end position="199"/>
    </location>
</feature>
<dbReference type="PROSITE" id="PS50850">
    <property type="entry name" value="MFS"/>
    <property type="match status" value="1"/>
</dbReference>
<evidence type="ECO:0000256" key="5">
    <source>
        <dbReference type="ARBA" id="ARBA00022989"/>
    </source>
</evidence>
<evidence type="ECO:0000256" key="4">
    <source>
        <dbReference type="ARBA" id="ARBA00022692"/>
    </source>
</evidence>
<keyword evidence="2" id="KW-0813">Transport</keyword>
<dbReference type="AlphaFoldDB" id="A0A7X0D804"/>
<dbReference type="SUPFAM" id="SSF103473">
    <property type="entry name" value="MFS general substrate transporter"/>
    <property type="match status" value="1"/>
</dbReference>
<evidence type="ECO:0000259" key="8">
    <source>
        <dbReference type="PROSITE" id="PS50850"/>
    </source>
</evidence>
<evidence type="ECO:0000313" key="10">
    <source>
        <dbReference type="Proteomes" id="UP000546642"/>
    </source>
</evidence>
<feature type="transmembrane region" description="Helical" evidence="7">
    <location>
        <begin position="116"/>
        <end position="137"/>
    </location>
</feature>
<dbReference type="Proteomes" id="UP000546642">
    <property type="component" value="Unassembled WGS sequence"/>
</dbReference>
<dbReference type="EMBL" id="JACHDS010000002">
    <property type="protein sequence ID" value="MBB6175187.1"/>
    <property type="molecule type" value="Genomic_DNA"/>
</dbReference>
<keyword evidence="10" id="KW-1185">Reference proteome</keyword>
<organism evidence="9 10">
    <name type="scientific">Nocardiopsis mwathae</name>
    <dbReference type="NCBI Taxonomy" id="1472723"/>
    <lineage>
        <taxon>Bacteria</taxon>
        <taxon>Bacillati</taxon>
        <taxon>Actinomycetota</taxon>
        <taxon>Actinomycetes</taxon>
        <taxon>Streptosporangiales</taxon>
        <taxon>Nocardiopsidaceae</taxon>
        <taxon>Nocardiopsis</taxon>
    </lineage>
</organism>
<comment type="caution">
    <text evidence="9">The sequence shown here is derived from an EMBL/GenBank/DDBJ whole genome shotgun (WGS) entry which is preliminary data.</text>
</comment>
<accession>A0A7X0D804</accession>